<evidence type="ECO:0000256" key="8">
    <source>
        <dbReference type="ARBA" id="ARBA00023065"/>
    </source>
</evidence>
<keyword evidence="8" id="KW-0406">Ion transport</keyword>
<keyword evidence="5 11" id="KW-0812">Transmembrane</keyword>
<evidence type="ECO:0000259" key="12">
    <source>
        <dbReference type="Pfam" id="PF00999"/>
    </source>
</evidence>
<keyword evidence="9 11" id="KW-0472">Membrane</keyword>
<feature type="domain" description="Cation/H+ exchanger transmembrane" evidence="12">
    <location>
        <begin position="15"/>
        <end position="115"/>
    </location>
</feature>
<dbReference type="Gene3D" id="6.10.140.1330">
    <property type="match status" value="1"/>
</dbReference>
<sequence length="117" mass="12590">MPQVAAWGEQVARGVNFPELVFHGLLGLLLFAGSLHVDLHALRRARWVVLVLATAGVVISTAVIGWAFFYLTRALGLPITLRESLLFGALISPTDPIAALGLLRKARVPPSLLTKIT</sequence>
<name>T1B740_9ZZZZ</name>
<dbReference type="PANTHER" id="PTHR10110:SF195">
    <property type="entry name" value="NA(+)_H(+) ANTIPORTER NHAS2"/>
    <property type="match status" value="1"/>
</dbReference>
<gene>
    <name evidence="13" type="ORF">B1A_08476</name>
</gene>
<feature type="transmembrane region" description="Helical" evidence="11">
    <location>
        <begin position="20"/>
        <end position="37"/>
    </location>
</feature>
<evidence type="ECO:0000256" key="5">
    <source>
        <dbReference type="ARBA" id="ARBA00022692"/>
    </source>
</evidence>
<dbReference type="GO" id="GO:0051453">
    <property type="term" value="P:regulation of intracellular pH"/>
    <property type="evidence" value="ECO:0007669"/>
    <property type="project" value="TreeGrafter"/>
</dbReference>
<dbReference type="Pfam" id="PF00999">
    <property type="entry name" value="Na_H_Exchanger"/>
    <property type="match status" value="1"/>
</dbReference>
<accession>T1B740</accession>
<reference evidence="13" key="1">
    <citation type="submission" date="2013-08" db="EMBL/GenBank/DDBJ databases">
        <authorList>
            <person name="Mendez C."/>
            <person name="Richter M."/>
            <person name="Ferrer M."/>
            <person name="Sanchez J."/>
        </authorList>
    </citation>
    <scope>NUCLEOTIDE SEQUENCE</scope>
</reference>
<keyword evidence="4" id="KW-1003">Cell membrane</keyword>
<proteinExistence type="predicted"/>
<dbReference type="GO" id="GO:0005886">
    <property type="term" value="C:plasma membrane"/>
    <property type="evidence" value="ECO:0007669"/>
    <property type="project" value="UniProtKB-SubCell"/>
</dbReference>
<dbReference type="GO" id="GO:0015385">
    <property type="term" value="F:sodium:proton antiporter activity"/>
    <property type="evidence" value="ECO:0007669"/>
    <property type="project" value="InterPro"/>
</dbReference>
<dbReference type="PANTHER" id="PTHR10110">
    <property type="entry name" value="SODIUM/HYDROGEN EXCHANGER"/>
    <property type="match status" value="1"/>
</dbReference>
<dbReference type="GO" id="GO:0098719">
    <property type="term" value="P:sodium ion import across plasma membrane"/>
    <property type="evidence" value="ECO:0007669"/>
    <property type="project" value="TreeGrafter"/>
</dbReference>
<protein>
    <submittedName>
        <fullName evidence="13">Cation/H+ exchanger</fullName>
    </submittedName>
</protein>
<keyword evidence="7" id="KW-0915">Sodium</keyword>
<organism evidence="13">
    <name type="scientific">mine drainage metagenome</name>
    <dbReference type="NCBI Taxonomy" id="410659"/>
    <lineage>
        <taxon>unclassified sequences</taxon>
        <taxon>metagenomes</taxon>
        <taxon>ecological metagenomes</taxon>
    </lineage>
</organism>
<evidence type="ECO:0000256" key="1">
    <source>
        <dbReference type="ARBA" id="ARBA00004651"/>
    </source>
</evidence>
<evidence type="ECO:0000256" key="9">
    <source>
        <dbReference type="ARBA" id="ARBA00023136"/>
    </source>
</evidence>
<evidence type="ECO:0000256" key="4">
    <source>
        <dbReference type="ARBA" id="ARBA00022475"/>
    </source>
</evidence>
<keyword evidence="2" id="KW-0813">Transport</keyword>
<evidence type="ECO:0000256" key="6">
    <source>
        <dbReference type="ARBA" id="ARBA00022989"/>
    </source>
</evidence>
<feature type="non-terminal residue" evidence="13">
    <location>
        <position position="117"/>
    </location>
</feature>
<keyword evidence="10" id="KW-0739">Sodium transport</keyword>
<feature type="transmembrane region" description="Helical" evidence="11">
    <location>
        <begin position="49"/>
        <end position="72"/>
    </location>
</feature>
<evidence type="ECO:0000256" key="7">
    <source>
        <dbReference type="ARBA" id="ARBA00023053"/>
    </source>
</evidence>
<keyword evidence="3" id="KW-0050">Antiport</keyword>
<evidence type="ECO:0000256" key="3">
    <source>
        <dbReference type="ARBA" id="ARBA00022449"/>
    </source>
</evidence>
<comment type="caution">
    <text evidence="13">The sequence shown here is derived from an EMBL/GenBank/DDBJ whole genome shotgun (WGS) entry which is preliminary data.</text>
</comment>
<evidence type="ECO:0000313" key="13">
    <source>
        <dbReference type="EMBL" id="EQD65677.1"/>
    </source>
</evidence>
<dbReference type="InterPro" id="IPR006153">
    <property type="entry name" value="Cation/H_exchanger_TM"/>
</dbReference>
<dbReference type="InterPro" id="IPR018422">
    <property type="entry name" value="Cation/H_exchanger_CPA1"/>
</dbReference>
<feature type="transmembrane region" description="Helical" evidence="11">
    <location>
        <begin position="84"/>
        <end position="103"/>
    </location>
</feature>
<evidence type="ECO:0000256" key="2">
    <source>
        <dbReference type="ARBA" id="ARBA00022448"/>
    </source>
</evidence>
<dbReference type="AlphaFoldDB" id="T1B740"/>
<dbReference type="EMBL" id="AUZX01006053">
    <property type="protein sequence ID" value="EQD65677.1"/>
    <property type="molecule type" value="Genomic_DNA"/>
</dbReference>
<comment type="subcellular location">
    <subcellularLocation>
        <location evidence="1">Cell membrane</location>
        <topology evidence="1">Multi-pass membrane protein</topology>
    </subcellularLocation>
</comment>
<dbReference type="GO" id="GO:0015386">
    <property type="term" value="F:potassium:proton antiporter activity"/>
    <property type="evidence" value="ECO:0007669"/>
    <property type="project" value="TreeGrafter"/>
</dbReference>
<reference evidence="13" key="2">
    <citation type="journal article" date="2014" name="ISME J.">
        <title>Microbial stratification in low pH oxic and suboxic macroscopic growths along an acid mine drainage.</title>
        <authorList>
            <person name="Mendez-Garcia C."/>
            <person name="Mesa V."/>
            <person name="Sprenger R.R."/>
            <person name="Richter M."/>
            <person name="Diez M.S."/>
            <person name="Solano J."/>
            <person name="Bargiela R."/>
            <person name="Golyshina O.V."/>
            <person name="Manteca A."/>
            <person name="Ramos J.L."/>
            <person name="Gallego J.R."/>
            <person name="Llorente I."/>
            <person name="Martins Dos Santos V.A."/>
            <person name="Jensen O.N."/>
            <person name="Pelaez A.I."/>
            <person name="Sanchez J."/>
            <person name="Ferrer M."/>
        </authorList>
    </citation>
    <scope>NUCLEOTIDE SEQUENCE</scope>
</reference>
<keyword evidence="6 11" id="KW-1133">Transmembrane helix</keyword>
<evidence type="ECO:0000256" key="11">
    <source>
        <dbReference type="SAM" id="Phobius"/>
    </source>
</evidence>
<evidence type="ECO:0000256" key="10">
    <source>
        <dbReference type="ARBA" id="ARBA00023201"/>
    </source>
</evidence>